<accession>A0ABQ9HWH3</accession>
<evidence type="ECO:0000256" key="1">
    <source>
        <dbReference type="SAM" id="MobiDB-lite"/>
    </source>
</evidence>
<feature type="region of interest" description="Disordered" evidence="1">
    <location>
        <begin position="35"/>
        <end position="58"/>
    </location>
</feature>
<dbReference type="EMBL" id="JARBHB010000003">
    <property type="protein sequence ID" value="KAJ8888441.1"/>
    <property type="molecule type" value="Genomic_DNA"/>
</dbReference>
<sequence length="424" mass="45984">MNRGRGEEISRWMIPLGGRGWPVFQLSRHHKCRPSHFPGTHVPRSSPAPTITSSPDPLPHLIPSWPTSPRTRGLPYHIWRGIGVGGWERGLWLFSEGAGEGGMNIPVVIRASDAEGAQGVVFGRPTSVQSNAEGAGACSLLYILGAYIPTTHKRAARDPLHSSLWRDLPSYVLAVEVKTSQQQCTAQGKRQLTLQQFTTRSTSPACAVGIHVCLQGAEGRGEGGRIFGNGCYNSMLPLQMALASSASLVFCFTPVTPLGIAPFPVPPRTAGVVFHVGAGEKKCSRRLDRELFSFETTHVFQVECNAIKYLKGAAVAERLAYSPPVKANRATPGFSRVGIVPDGAAGRRVFSGISRFPRPFISVLLHSYLISPRELPVFEHIAGMQWRGETGFPRENPPTNGIVRHDSHMRESGVTRPGIEPGSP</sequence>
<feature type="region of interest" description="Disordered" evidence="1">
    <location>
        <begin position="389"/>
        <end position="424"/>
    </location>
</feature>
<comment type="caution">
    <text evidence="2">The sequence shown here is derived from an EMBL/GenBank/DDBJ whole genome shotgun (WGS) entry which is preliminary data.</text>
</comment>
<evidence type="ECO:0000313" key="2">
    <source>
        <dbReference type="EMBL" id="KAJ8888441.1"/>
    </source>
</evidence>
<gene>
    <name evidence="2" type="ORF">PR048_007931</name>
</gene>
<proteinExistence type="predicted"/>
<protein>
    <submittedName>
        <fullName evidence="2">Uncharacterized protein</fullName>
    </submittedName>
</protein>
<evidence type="ECO:0000313" key="3">
    <source>
        <dbReference type="Proteomes" id="UP001159363"/>
    </source>
</evidence>
<name>A0ABQ9HWH3_9NEOP</name>
<keyword evidence="3" id="KW-1185">Reference proteome</keyword>
<feature type="compositionally biased region" description="Basic and acidic residues" evidence="1">
    <location>
        <begin position="403"/>
        <end position="413"/>
    </location>
</feature>
<reference evidence="2 3" key="1">
    <citation type="submission" date="2023-02" db="EMBL/GenBank/DDBJ databases">
        <title>LHISI_Scaffold_Assembly.</title>
        <authorList>
            <person name="Stuart O.P."/>
            <person name="Cleave R."/>
            <person name="Magrath M.J.L."/>
            <person name="Mikheyev A.S."/>
        </authorList>
    </citation>
    <scope>NUCLEOTIDE SEQUENCE [LARGE SCALE GENOMIC DNA]</scope>
    <source>
        <strain evidence="2">Daus_M_001</strain>
        <tissue evidence="2">Leg muscle</tissue>
    </source>
</reference>
<dbReference type="Proteomes" id="UP001159363">
    <property type="component" value="Chromosome 3"/>
</dbReference>
<organism evidence="2 3">
    <name type="scientific">Dryococelus australis</name>
    <dbReference type="NCBI Taxonomy" id="614101"/>
    <lineage>
        <taxon>Eukaryota</taxon>
        <taxon>Metazoa</taxon>
        <taxon>Ecdysozoa</taxon>
        <taxon>Arthropoda</taxon>
        <taxon>Hexapoda</taxon>
        <taxon>Insecta</taxon>
        <taxon>Pterygota</taxon>
        <taxon>Neoptera</taxon>
        <taxon>Polyneoptera</taxon>
        <taxon>Phasmatodea</taxon>
        <taxon>Verophasmatodea</taxon>
        <taxon>Anareolatae</taxon>
        <taxon>Phasmatidae</taxon>
        <taxon>Eurycanthinae</taxon>
        <taxon>Dryococelus</taxon>
    </lineage>
</organism>